<dbReference type="PROSITE" id="PS51897">
    <property type="entry name" value="ANNEXIN_2"/>
    <property type="match status" value="4"/>
</dbReference>
<dbReference type="FunFam" id="1.10.220.10:FF:000003">
    <property type="entry name" value="Annexin"/>
    <property type="match status" value="1"/>
</dbReference>
<dbReference type="PANTHER" id="PTHR10502">
    <property type="entry name" value="ANNEXIN"/>
    <property type="match status" value="1"/>
</dbReference>
<dbReference type="GO" id="GO:0005737">
    <property type="term" value="C:cytoplasm"/>
    <property type="evidence" value="ECO:0007669"/>
    <property type="project" value="TreeGrafter"/>
</dbReference>
<dbReference type="AlphaFoldDB" id="A0A8T0IBY7"/>
<sequence length="314" mass="35306">MSTITVPSYLSMSEDVHGLYRAFKGFGCDEKKVIQILAHRTQLQRLAIADAYHGQYGESIHKRLKSELHGKLERAMLLWMMGAAQRDAMLIYEATQGLGTKDSALIGIICTRTPSQIYEIKQAYHAMYHQALERQIDGDTSGDYRKLLLALVRGNRSETLAVDPNLALGDAMELYRAGEGRLGTDEEIIIHILTTRSPTQLNMALQYYRQNFGHDFEKAIKKEVSGRFENALLALVQGVCYPARYFAQELVDATKGLGTKEEGLIRVITTRAEIDMYYIKQEFLAMTRRTLEAVIASETSGDFQHFLLSLVGGV</sequence>
<evidence type="ECO:0000256" key="7">
    <source>
        <dbReference type="RuleBase" id="RU003540"/>
    </source>
</evidence>
<evidence type="ECO:0000256" key="4">
    <source>
        <dbReference type="ARBA" id="ARBA00022837"/>
    </source>
</evidence>
<dbReference type="Proteomes" id="UP000822688">
    <property type="component" value="Chromosome 4"/>
</dbReference>
<evidence type="ECO:0000256" key="6">
    <source>
        <dbReference type="ARBA" id="ARBA00023302"/>
    </source>
</evidence>
<dbReference type="InterPro" id="IPR001464">
    <property type="entry name" value="Annexin"/>
</dbReference>
<dbReference type="InterPro" id="IPR018502">
    <property type="entry name" value="Annexin_repeat"/>
</dbReference>
<dbReference type="EMBL" id="CM026424">
    <property type="protein sequence ID" value="KAG0580457.1"/>
    <property type="molecule type" value="Genomic_DNA"/>
</dbReference>
<dbReference type="OrthoDB" id="37886at2759"/>
<dbReference type="SMART" id="SM00335">
    <property type="entry name" value="ANX"/>
    <property type="match status" value="4"/>
</dbReference>
<dbReference type="Pfam" id="PF00191">
    <property type="entry name" value="Annexin"/>
    <property type="match status" value="4"/>
</dbReference>
<proteinExistence type="inferred from homology"/>
<keyword evidence="9" id="KW-1185">Reference proteome</keyword>
<protein>
    <recommendedName>
        <fullName evidence="7">Annexin</fullName>
    </recommendedName>
</protein>
<gene>
    <name evidence="8" type="ORF">KC19_4G175100</name>
</gene>
<evidence type="ECO:0000313" key="9">
    <source>
        <dbReference type="Proteomes" id="UP000822688"/>
    </source>
</evidence>
<dbReference type="Gene3D" id="1.10.220.10">
    <property type="entry name" value="Annexin"/>
    <property type="match status" value="4"/>
</dbReference>
<dbReference type="PANTHER" id="PTHR10502:SF102">
    <property type="entry name" value="ANNEXIN B11"/>
    <property type="match status" value="1"/>
</dbReference>
<dbReference type="SUPFAM" id="SSF47874">
    <property type="entry name" value="Annexin"/>
    <property type="match status" value="1"/>
</dbReference>
<keyword evidence="5 7" id="KW-0041">Annexin</keyword>
<comment type="similarity">
    <text evidence="1 7">Belongs to the annexin family.</text>
</comment>
<name>A0A8T0IBY7_CERPU</name>
<comment type="caution">
    <text evidence="8">The sequence shown here is derived from an EMBL/GenBank/DDBJ whole genome shotgun (WGS) entry which is preliminary data.</text>
</comment>
<evidence type="ECO:0000313" key="8">
    <source>
        <dbReference type="EMBL" id="KAG0580457.1"/>
    </source>
</evidence>
<dbReference type="GO" id="GO:0006950">
    <property type="term" value="P:response to stress"/>
    <property type="evidence" value="ECO:0007669"/>
    <property type="project" value="UniProtKB-ARBA"/>
</dbReference>
<accession>A0A8T0IBY7</accession>
<dbReference type="FunFam" id="1.10.220.10:FF:000001">
    <property type="entry name" value="Annexin"/>
    <property type="match status" value="1"/>
</dbReference>
<comment type="domain">
    <text evidence="7">A pair of annexin repeats may form one binding site for calcium and phospholipid.</text>
</comment>
<evidence type="ECO:0000256" key="3">
    <source>
        <dbReference type="ARBA" id="ARBA00022737"/>
    </source>
</evidence>
<organism evidence="8 9">
    <name type="scientific">Ceratodon purpureus</name>
    <name type="common">Fire moss</name>
    <name type="synonym">Dicranum purpureum</name>
    <dbReference type="NCBI Taxonomy" id="3225"/>
    <lineage>
        <taxon>Eukaryota</taxon>
        <taxon>Viridiplantae</taxon>
        <taxon>Streptophyta</taxon>
        <taxon>Embryophyta</taxon>
        <taxon>Bryophyta</taxon>
        <taxon>Bryophytina</taxon>
        <taxon>Bryopsida</taxon>
        <taxon>Dicranidae</taxon>
        <taxon>Pseudoditrichales</taxon>
        <taxon>Ditrichaceae</taxon>
        <taxon>Ceratodon</taxon>
    </lineage>
</organism>
<dbReference type="GO" id="GO:0005886">
    <property type="term" value="C:plasma membrane"/>
    <property type="evidence" value="ECO:0007669"/>
    <property type="project" value="TreeGrafter"/>
</dbReference>
<dbReference type="GO" id="GO:0005509">
    <property type="term" value="F:calcium ion binding"/>
    <property type="evidence" value="ECO:0007669"/>
    <property type="project" value="InterPro"/>
</dbReference>
<dbReference type="FunFam" id="1.10.220.10:FF:000005">
    <property type="entry name" value="Annexin"/>
    <property type="match status" value="1"/>
</dbReference>
<dbReference type="GO" id="GO:0001786">
    <property type="term" value="F:phosphatidylserine binding"/>
    <property type="evidence" value="ECO:0007669"/>
    <property type="project" value="TreeGrafter"/>
</dbReference>
<evidence type="ECO:0000256" key="1">
    <source>
        <dbReference type="ARBA" id="ARBA00007831"/>
    </source>
</evidence>
<dbReference type="GO" id="GO:0005544">
    <property type="term" value="F:calcium-dependent phospholipid binding"/>
    <property type="evidence" value="ECO:0007669"/>
    <property type="project" value="UniProtKB-KW"/>
</dbReference>
<reference evidence="8" key="1">
    <citation type="submission" date="2020-06" db="EMBL/GenBank/DDBJ databases">
        <title>WGS assembly of Ceratodon purpureus strain R40.</title>
        <authorList>
            <person name="Carey S.B."/>
            <person name="Jenkins J."/>
            <person name="Shu S."/>
            <person name="Lovell J.T."/>
            <person name="Sreedasyam A."/>
            <person name="Maumus F."/>
            <person name="Tiley G.P."/>
            <person name="Fernandez-Pozo N."/>
            <person name="Barry K."/>
            <person name="Chen C."/>
            <person name="Wang M."/>
            <person name="Lipzen A."/>
            <person name="Daum C."/>
            <person name="Saski C.A."/>
            <person name="Payton A.C."/>
            <person name="Mcbreen J.C."/>
            <person name="Conrad R.E."/>
            <person name="Kollar L.M."/>
            <person name="Olsson S."/>
            <person name="Huttunen S."/>
            <person name="Landis J.B."/>
            <person name="Wickett N.J."/>
            <person name="Johnson M.G."/>
            <person name="Rensing S.A."/>
            <person name="Grimwood J."/>
            <person name="Schmutz J."/>
            <person name="Mcdaniel S.F."/>
        </authorList>
    </citation>
    <scope>NUCLEOTIDE SEQUENCE</scope>
    <source>
        <strain evidence="8">R40</strain>
    </source>
</reference>
<keyword evidence="4 7" id="KW-0106">Calcium</keyword>
<evidence type="ECO:0000256" key="2">
    <source>
        <dbReference type="ARBA" id="ARBA00022553"/>
    </source>
</evidence>
<dbReference type="InterPro" id="IPR018252">
    <property type="entry name" value="Annexin_repeat_CS"/>
</dbReference>
<dbReference type="PROSITE" id="PS00223">
    <property type="entry name" value="ANNEXIN_1"/>
    <property type="match status" value="2"/>
</dbReference>
<keyword evidence="2" id="KW-0597">Phosphoprotein</keyword>
<keyword evidence="3 7" id="KW-0677">Repeat</keyword>
<dbReference type="PRINTS" id="PR00196">
    <property type="entry name" value="ANNEXIN"/>
</dbReference>
<keyword evidence="6 7" id="KW-0111">Calcium/phospholipid-binding</keyword>
<dbReference type="FunFam" id="1.10.220.10:FF:000002">
    <property type="entry name" value="Annexin"/>
    <property type="match status" value="1"/>
</dbReference>
<dbReference type="InterPro" id="IPR037104">
    <property type="entry name" value="Annexin_sf"/>
</dbReference>
<evidence type="ECO:0000256" key="5">
    <source>
        <dbReference type="ARBA" id="ARBA00023216"/>
    </source>
</evidence>